<accession>A0A7S2IKR7</accession>
<organism evidence="4">
    <name type="scientific">Haptolina brevifila</name>
    <dbReference type="NCBI Taxonomy" id="156173"/>
    <lineage>
        <taxon>Eukaryota</taxon>
        <taxon>Haptista</taxon>
        <taxon>Haptophyta</taxon>
        <taxon>Prymnesiophyceae</taxon>
        <taxon>Prymnesiales</taxon>
        <taxon>Prymnesiaceae</taxon>
        <taxon>Haptolina</taxon>
    </lineage>
</organism>
<feature type="domain" description="PH" evidence="2">
    <location>
        <begin position="174"/>
        <end position="315"/>
    </location>
</feature>
<dbReference type="Pfam" id="PF00595">
    <property type="entry name" value="PDZ"/>
    <property type="match status" value="1"/>
</dbReference>
<feature type="region of interest" description="Disordered" evidence="1">
    <location>
        <begin position="540"/>
        <end position="671"/>
    </location>
</feature>
<dbReference type="PROSITE" id="PS50106">
    <property type="entry name" value="PDZ"/>
    <property type="match status" value="1"/>
</dbReference>
<evidence type="ECO:0000256" key="1">
    <source>
        <dbReference type="SAM" id="MobiDB-lite"/>
    </source>
</evidence>
<name>A0A7S2IKR7_9EUKA</name>
<feature type="compositionally biased region" description="Low complexity" evidence="1">
    <location>
        <begin position="610"/>
        <end position="630"/>
    </location>
</feature>
<protein>
    <recommendedName>
        <fullName evidence="5">PDZ domain-containing protein</fullName>
    </recommendedName>
</protein>
<dbReference type="SMART" id="SM00228">
    <property type="entry name" value="PDZ"/>
    <property type="match status" value="1"/>
</dbReference>
<dbReference type="SUPFAM" id="SSF47473">
    <property type="entry name" value="EF-hand"/>
    <property type="match status" value="1"/>
</dbReference>
<dbReference type="CDD" id="cd00136">
    <property type="entry name" value="PDZ_canonical"/>
    <property type="match status" value="1"/>
</dbReference>
<dbReference type="SMART" id="SM00233">
    <property type="entry name" value="PH"/>
    <property type="match status" value="1"/>
</dbReference>
<dbReference type="Gene3D" id="2.30.42.10">
    <property type="match status" value="1"/>
</dbReference>
<evidence type="ECO:0000259" key="3">
    <source>
        <dbReference type="PROSITE" id="PS50106"/>
    </source>
</evidence>
<dbReference type="SUPFAM" id="SSF50156">
    <property type="entry name" value="PDZ domain-like"/>
    <property type="match status" value="1"/>
</dbReference>
<evidence type="ECO:0000259" key="2">
    <source>
        <dbReference type="PROSITE" id="PS50003"/>
    </source>
</evidence>
<dbReference type="Gene3D" id="2.30.29.30">
    <property type="entry name" value="Pleckstrin-homology domain (PH domain)/Phosphotyrosine-binding domain (PTB)"/>
    <property type="match status" value="1"/>
</dbReference>
<evidence type="ECO:0008006" key="5">
    <source>
        <dbReference type="Google" id="ProtNLM"/>
    </source>
</evidence>
<dbReference type="Gene3D" id="1.10.238.10">
    <property type="entry name" value="EF-hand"/>
    <property type="match status" value="1"/>
</dbReference>
<evidence type="ECO:0000313" key="4">
    <source>
        <dbReference type="EMBL" id="CAD9522153.1"/>
    </source>
</evidence>
<sequence>MVTEGETMPLLDATEQKEDPMPTKGEVVTITLSRTESGLGMVFDTSNVVTKLLPGCAAAEHGGVRVGDQLLAVDGVAVQPGDRVGALFPMGVNQFELRLLRRNADEISRDTPATVSSASKPHLSHAERVAARREQSGKFEPGRPAPVFQEVVWNEYCVLFPDGSSAPFQEAVRYTALTGYLRKKRVVRDGCAEFSLAHGESQRGWVRHYFHLTMKQLAWFDEDPQEANERQRGVAGSKDWLLKLREAAKTLKKDYSTGKGVGSALLYTAPCRLFTSRLYRNMFALSYGDGSLLTMQAADGKDAQQWVVAIASCLYFSSAAFEAVLAECQRFFDASNKTVEGKLSPIEALDLVRAMGRQVTYPQVMKAAATVIPNGAGWFGPREFTYLVRNVCEGADPRSELLRAFRLLDTSEGGKDYVHVVELTAVMRAAGVPDEHVLLIMRAAGVGEAADQIPYLRLADTLYPAAATAAKRRRTLQGQEEAETLAAELEAREAWAVQREEIVHAAQCASPGGTLPVLLTLRNSTAGSVPYALQLGMSTPPPAASGSDGAPAMLRFTGSTGSLRPETPRSQEIVRSLSAGHIGPATPRTIADRVGRARRASSQTDKKSRLCSSSSSDSFSSSSMGSGRLSVPLGSPSRVPLPAEDQLADANGTSTPPRAARPELSGHQSRI</sequence>
<dbReference type="SUPFAM" id="SSF50729">
    <property type="entry name" value="PH domain-like"/>
    <property type="match status" value="1"/>
</dbReference>
<dbReference type="PROSITE" id="PS50003">
    <property type="entry name" value="PH_DOMAIN"/>
    <property type="match status" value="1"/>
</dbReference>
<proteinExistence type="predicted"/>
<feature type="domain" description="PDZ" evidence="3">
    <location>
        <begin position="29"/>
        <end position="79"/>
    </location>
</feature>
<dbReference type="AlphaFoldDB" id="A0A7S2IKR7"/>
<dbReference type="InterPro" id="IPR001478">
    <property type="entry name" value="PDZ"/>
</dbReference>
<dbReference type="EMBL" id="HBGU01063905">
    <property type="protein sequence ID" value="CAD9522153.1"/>
    <property type="molecule type" value="Transcribed_RNA"/>
</dbReference>
<reference evidence="4" key="1">
    <citation type="submission" date="2021-01" db="EMBL/GenBank/DDBJ databases">
        <authorList>
            <person name="Corre E."/>
            <person name="Pelletier E."/>
            <person name="Niang G."/>
            <person name="Scheremetjew M."/>
            <person name="Finn R."/>
            <person name="Kale V."/>
            <person name="Holt S."/>
            <person name="Cochrane G."/>
            <person name="Meng A."/>
            <person name="Brown T."/>
            <person name="Cohen L."/>
        </authorList>
    </citation>
    <scope>NUCLEOTIDE SEQUENCE</scope>
    <source>
        <strain evidence="4">UTEX LB 985</strain>
    </source>
</reference>
<dbReference type="InterPro" id="IPR011992">
    <property type="entry name" value="EF-hand-dom_pair"/>
</dbReference>
<dbReference type="InterPro" id="IPR001849">
    <property type="entry name" value="PH_domain"/>
</dbReference>
<dbReference type="InterPro" id="IPR036034">
    <property type="entry name" value="PDZ_sf"/>
</dbReference>
<gene>
    <name evidence="4" type="ORF">CBRE1094_LOCUS34830</name>
</gene>
<feature type="region of interest" description="Disordered" evidence="1">
    <location>
        <begin position="1"/>
        <end position="22"/>
    </location>
</feature>
<dbReference type="InterPro" id="IPR011993">
    <property type="entry name" value="PH-like_dom_sf"/>
</dbReference>